<dbReference type="PROSITE" id="PS50931">
    <property type="entry name" value="HTH_LYSR"/>
    <property type="match status" value="1"/>
</dbReference>
<evidence type="ECO:0000256" key="1">
    <source>
        <dbReference type="ARBA" id="ARBA00009437"/>
    </source>
</evidence>
<evidence type="ECO:0000256" key="3">
    <source>
        <dbReference type="ARBA" id="ARBA00023125"/>
    </source>
</evidence>
<evidence type="ECO:0000256" key="4">
    <source>
        <dbReference type="ARBA" id="ARBA00023163"/>
    </source>
</evidence>
<evidence type="ECO:0000313" key="6">
    <source>
        <dbReference type="EMBL" id="MDH5834066.1"/>
    </source>
</evidence>
<keyword evidence="3" id="KW-0238">DNA-binding</keyword>
<dbReference type="PANTHER" id="PTHR30537">
    <property type="entry name" value="HTH-TYPE TRANSCRIPTIONAL REGULATOR"/>
    <property type="match status" value="1"/>
</dbReference>
<dbReference type="PRINTS" id="PR00039">
    <property type="entry name" value="HTHLYSR"/>
</dbReference>
<feature type="domain" description="HTH lysR-type" evidence="5">
    <location>
        <begin position="7"/>
        <end position="64"/>
    </location>
</feature>
<protein>
    <submittedName>
        <fullName evidence="6">LysR family transcriptional regulator</fullName>
    </submittedName>
</protein>
<dbReference type="Pfam" id="PF00126">
    <property type="entry name" value="HTH_1"/>
    <property type="match status" value="1"/>
</dbReference>
<dbReference type="Proteomes" id="UP001156873">
    <property type="component" value="Unassembled WGS sequence"/>
</dbReference>
<dbReference type="InterPro" id="IPR036388">
    <property type="entry name" value="WH-like_DNA-bd_sf"/>
</dbReference>
<dbReference type="InterPro" id="IPR036390">
    <property type="entry name" value="WH_DNA-bd_sf"/>
</dbReference>
<evidence type="ECO:0000256" key="2">
    <source>
        <dbReference type="ARBA" id="ARBA00023015"/>
    </source>
</evidence>
<dbReference type="InterPro" id="IPR058163">
    <property type="entry name" value="LysR-type_TF_proteobact-type"/>
</dbReference>
<gene>
    <name evidence="6" type="ORF">QFW81_09020</name>
</gene>
<evidence type="ECO:0000259" key="5">
    <source>
        <dbReference type="PROSITE" id="PS50931"/>
    </source>
</evidence>
<comment type="caution">
    <text evidence="6">The sequence shown here is derived from an EMBL/GenBank/DDBJ whole genome shotgun (WGS) entry which is preliminary data.</text>
</comment>
<dbReference type="EMBL" id="JARXRO010000015">
    <property type="protein sequence ID" value="MDH5834066.1"/>
    <property type="molecule type" value="Genomic_DNA"/>
</dbReference>
<dbReference type="InterPro" id="IPR000847">
    <property type="entry name" value="LysR_HTH_N"/>
</dbReference>
<reference evidence="6 7" key="1">
    <citation type="submission" date="2023-04" db="EMBL/GenBank/DDBJ databases">
        <title>Luteimonas sp. M1R5S59.</title>
        <authorList>
            <person name="Sun J.-Q."/>
        </authorList>
    </citation>
    <scope>NUCLEOTIDE SEQUENCE [LARGE SCALE GENOMIC DNA]</scope>
    <source>
        <strain evidence="6 7">M1R5S59</strain>
    </source>
</reference>
<organism evidence="6 7">
    <name type="scientific">Luteimonas kalidii</name>
    <dbReference type="NCBI Taxonomy" id="3042025"/>
    <lineage>
        <taxon>Bacteria</taxon>
        <taxon>Pseudomonadati</taxon>
        <taxon>Pseudomonadota</taxon>
        <taxon>Gammaproteobacteria</taxon>
        <taxon>Lysobacterales</taxon>
        <taxon>Lysobacteraceae</taxon>
        <taxon>Luteimonas</taxon>
    </lineage>
</organism>
<dbReference type="Gene3D" id="1.10.10.10">
    <property type="entry name" value="Winged helix-like DNA-binding domain superfamily/Winged helix DNA-binding domain"/>
    <property type="match status" value="1"/>
</dbReference>
<name>A0ABT6JVU6_9GAMM</name>
<dbReference type="InterPro" id="IPR005119">
    <property type="entry name" value="LysR_subst-bd"/>
</dbReference>
<sequence>MVARALPPLNALRAFEAAARLGSMSRAAEELHVTHGAVSRQVRLLEDDLGAALFLREGRGLRLTTAGERLREATGTAFDQLQATVRTLRRGAGAGTRVIGCPGSLLARWIIPRLERLHADLPGLRLHLSAQDSDPDPALPGLDAVLLAGAPPWPAGWRVHALGPEQIGPVLSPRHPAFARLAGRPADALLDEAVLHTASRPQAWPQWARSQGLAPDRLRTGTGFEHLYYLLEAAVAGLGIAIAPAPLVAADLGADRLAAPWGFVETGAQWCLCTRTADDPQLDRLAAWLRTELAQGQPI</sequence>
<accession>A0ABT6JVU6</accession>
<keyword evidence="7" id="KW-1185">Reference proteome</keyword>
<proteinExistence type="inferred from homology"/>
<dbReference type="SUPFAM" id="SSF53850">
    <property type="entry name" value="Periplasmic binding protein-like II"/>
    <property type="match status" value="1"/>
</dbReference>
<dbReference type="PANTHER" id="PTHR30537:SF74">
    <property type="entry name" value="HTH-TYPE TRANSCRIPTIONAL REGULATOR TRPI"/>
    <property type="match status" value="1"/>
</dbReference>
<keyword evidence="2" id="KW-0805">Transcription regulation</keyword>
<comment type="similarity">
    <text evidence="1">Belongs to the LysR transcriptional regulatory family.</text>
</comment>
<dbReference type="SUPFAM" id="SSF46785">
    <property type="entry name" value="Winged helix' DNA-binding domain"/>
    <property type="match status" value="1"/>
</dbReference>
<dbReference type="Gene3D" id="3.40.190.10">
    <property type="entry name" value="Periplasmic binding protein-like II"/>
    <property type="match status" value="2"/>
</dbReference>
<keyword evidence="4" id="KW-0804">Transcription</keyword>
<dbReference type="RefSeq" id="WP_280578408.1">
    <property type="nucleotide sequence ID" value="NZ_JARXRO010000015.1"/>
</dbReference>
<evidence type="ECO:0000313" key="7">
    <source>
        <dbReference type="Proteomes" id="UP001156873"/>
    </source>
</evidence>
<dbReference type="Pfam" id="PF03466">
    <property type="entry name" value="LysR_substrate"/>
    <property type="match status" value="1"/>
</dbReference>